<evidence type="ECO:0000313" key="1">
    <source>
        <dbReference type="EMBL" id="KAK3696651.1"/>
    </source>
</evidence>
<keyword evidence="2" id="KW-1185">Reference proteome</keyword>
<reference evidence="1" key="1">
    <citation type="submission" date="2023-07" db="EMBL/GenBank/DDBJ databases">
        <title>Black Yeasts Isolated from many extreme environments.</title>
        <authorList>
            <person name="Coleine C."/>
            <person name="Stajich J.E."/>
            <person name="Selbmann L."/>
        </authorList>
    </citation>
    <scope>NUCLEOTIDE SEQUENCE</scope>
    <source>
        <strain evidence="1">CCFEE 5714</strain>
    </source>
</reference>
<gene>
    <name evidence="1" type="ORF">LTR37_017832</name>
</gene>
<comment type="caution">
    <text evidence="1">The sequence shown here is derived from an EMBL/GenBank/DDBJ whole genome shotgun (WGS) entry which is preliminary data.</text>
</comment>
<dbReference type="Proteomes" id="UP001281147">
    <property type="component" value="Unassembled WGS sequence"/>
</dbReference>
<proteinExistence type="predicted"/>
<accession>A0ACC3MLM5</accession>
<dbReference type="EMBL" id="JAUTXU010000237">
    <property type="protein sequence ID" value="KAK3696651.1"/>
    <property type="molecule type" value="Genomic_DNA"/>
</dbReference>
<name>A0ACC3MLM5_9PEZI</name>
<organism evidence="1 2">
    <name type="scientific">Vermiconidia calcicola</name>
    <dbReference type="NCBI Taxonomy" id="1690605"/>
    <lineage>
        <taxon>Eukaryota</taxon>
        <taxon>Fungi</taxon>
        <taxon>Dikarya</taxon>
        <taxon>Ascomycota</taxon>
        <taxon>Pezizomycotina</taxon>
        <taxon>Dothideomycetes</taxon>
        <taxon>Dothideomycetidae</taxon>
        <taxon>Mycosphaerellales</taxon>
        <taxon>Extremaceae</taxon>
        <taxon>Vermiconidia</taxon>
    </lineage>
</organism>
<sequence length="128" mass="13801">MATTDIAGVREQIFGNALVLYGEKGGLKAYRSPFGVEMLVPVADNFNVTIAAIFDDNDETRVKAYQAILVASEGSGKAETLLKGSEVYSTFKKGPILALQEILLRTMMLLSQFHGKSVGEIGKEVLGM</sequence>
<protein>
    <submittedName>
        <fullName evidence="1">Uncharacterized protein</fullName>
    </submittedName>
</protein>
<evidence type="ECO:0000313" key="2">
    <source>
        <dbReference type="Proteomes" id="UP001281147"/>
    </source>
</evidence>